<keyword evidence="2" id="KW-1185">Reference proteome</keyword>
<evidence type="ECO:0000313" key="2">
    <source>
        <dbReference type="Proteomes" id="UP001152747"/>
    </source>
</evidence>
<organism evidence="1 2">
    <name type="scientific">Caenorhabditis angaria</name>
    <dbReference type="NCBI Taxonomy" id="860376"/>
    <lineage>
        <taxon>Eukaryota</taxon>
        <taxon>Metazoa</taxon>
        <taxon>Ecdysozoa</taxon>
        <taxon>Nematoda</taxon>
        <taxon>Chromadorea</taxon>
        <taxon>Rhabditida</taxon>
        <taxon>Rhabditina</taxon>
        <taxon>Rhabditomorpha</taxon>
        <taxon>Rhabditoidea</taxon>
        <taxon>Rhabditidae</taxon>
        <taxon>Peloderinae</taxon>
        <taxon>Caenorhabditis</taxon>
    </lineage>
</organism>
<sequence>MEKVAEEKLTPLESWDRYEEFEENLKKYKLIARKQMKEANWPKNRWSNEYMRLHNTEEPVKPKKGSDILEEMIKPVEKPVKSCITEPEYDYDIEKLEEMFRNQETDDWSFDD</sequence>
<dbReference type="EMBL" id="CANHGI010000001">
    <property type="protein sequence ID" value="CAI5440140.1"/>
    <property type="molecule type" value="Genomic_DNA"/>
</dbReference>
<dbReference type="Proteomes" id="UP001152747">
    <property type="component" value="Unassembled WGS sequence"/>
</dbReference>
<dbReference type="AlphaFoldDB" id="A0A9P1MX79"/>
<proteinExistence type="predicted"/>
<name>A0A9P1MX79_9PELO</name>
<comment type="caution">
    <text evidence="1">The sequence shown here is derived from an EMBL/GenBank/DDBJ whole genome shotgun (WGS) entry which is preliminary data.</text>
</comment>
<reference evidence="1" key="1">
    <citation type="submission" date="2022-11" db="EMBL/GenBank/DDBJ databases">
        <authorList>
            <person name="Kikuchi T."/>
        </authorList>
    </citation>
    <scope>NUCLEOTIDE SEQUENCE</scope>
    <source>
        <strain evidence="1">PS1010</strain>
    </source>
</reference>
<gene>
    <name evidence="1" type="ORF">CAMP_LOCUS2777</name>
</gene>
<protein>
    <submittedName>
        <fullName evidence="1">Uncharacterized protein</fullName>
    </submittedName>
</protein>
<accession>A0A9P1MX79</accession>
<evidence type="ECO:0000313" key="1">
    <source>
        <dbReference type="EMBL" id="CAI5440140.1"/>
    </source>
</evidence>